<evidence type="ECO:0000313" key="3">
    <source>
        <dbReference type="Proteomes" id="UP000001845"/>
    </source>
</evidence>
<dbReference type="STRING" id="512564.MCRO_0467"/>
<name>D5E5Q0_MYCCM</name>
<protein>
    <recommendedName>
        <fullName evidence="4">Transmembrane protein</fullName>
    </recommendedName>
</protein>
<evidence type="ECO:0008006" key="4">
    <source>
        <dbReference type="Google" id="ProtNLM"/>
    </source>
</evidence>
<accession>D5E5Q0</accession>
<sequence>MIEFATKLFDDSTKELPNTNIITDIQGQLYPILSSVITGFLSLVLLLLIGLAIWHTIGYARTSDHQVRAEKKTHLITIGILIGVNVALVGIGIAVSVTLANKATALVNNSPKELLNLVRL</sequence>
<evidence type="ECO:0000256" key="1">
    <source>
        <dbReference type="SAM" id="Phobius"/>
    </source>
</evidence>
<keyword evidence="1" id="KW-1133">Transmembrane helix</keyword>
<reference evidence="2 3" key="3">
    <citation type="journal article" date="2011" name="J. Bacteriol.">
        <title>Genome sequences of Mycoplasma alligatoris A21JP2T and Mycoplasma crocodyli MP145T.</title>
        <authorList>
            <person name="Brown D.R."/>
            <person name="Farmerie W.G."/>
            <person name="May M."/>
            <person name="Benders G.A."/>
            <person name="Durkin A.S."/>
            <person name="Hlavinka K."/>
            <person name="Hostetler J."/>
            <person name="Jackson J."/>
            <person name="Johnson J."/>
            <person name="Miller R.H."/>
            <person name="Paralanov V."/>
            <person name="Radune D."/>
            <person name="Szczypinski B."/>
            <person name="Glass J.I."/>
        </authorList>
    </citation>
    <scope>NUCLEOTIDE SEQUENCE [LARGE SCALE GENOMIC DNA]</scope>
    <source>
        <strain evidence="3">ATCC 51981 / MP145</strain>
    </source>
</reference>
<feature type="transmembrane region" description="Helical" evidence="1">
    <location>
        <begin position="75"/>
        <end position="100"/>
    </location>
</feature>
<dbReference type="Proteomes" id="UP000001845">
    <property type="component" value="Chromosome"/>
</dbReference>
<feature type="transmembrane region" description="Helical" evidence="1">
    <location>
        <begin position="32"/>
        <end position="54"/>
    </location>
</feature>
<reference key="2">
    <citation type="submission" date="2010-03" db="EMBL/GenBank/DDBJ databases">
        <authorList>
            <person name="Ma Z."/>
            <person name="Wang X."/>
            <person name="Liu H."/>
        </authorList>
    </citation>
    <scope>NUCLEOTIDE SEQUENCE</scope>
    <source>
        <strain>MP145</strain>
    </source>
</reference>
<evidence type="ECO:0000313" key="2">
    <source>
        <dbReference type="EMBL" id="ADE19463.1"/>
    </source>
</evidence>
<dbReference type="EMBL" id="CP001991">
    <property type="protein sequence ID" value="ADE19463.1"/>
    <property type="molecule type" value="Genomic_DNA"/>
</dbReference>
<dbReference type="RefSeq" id="WP_013054240.1">
    <property type="nucleotide sequence ID" value="NC_014014.1"/>
</dbReference>
<dbReference type="HOGENOM" id="CLU_2047077_0_0_14"/>
<proteinExistence type="predicted"/>
<dbReference type="NCBIfam" id="NF045849">
    <property type="entry name" value="ICE_MMCAP2_0565"/>
    <property type="match status" value="1"/>
</dbReference>
<dbReference type="KEGG" id="mcd:MCRO_0467"/>
<organism evidence="2 3">
    <name type="scientific">Mycoplasma crocodyli (strain ATCC 51981 / MP145)</name>
    <dbReference type="NCBI Taxonomy" id="512564"/>
    <lineage>
        <taxon>Bacteria</taxon>
        <taxon>Bacillati</taxon>
        <taxon>Mycoplasmatota</taxon>
        <taxon>Mollicutes</taxon>
        <taxon>Mycoplasmataceae</taxon>
        <taxon>Mycoplasma</taxon>
    </lineage>
</organism>
<dbReference type="AlphaFoldDB" id="D5E5Q0"/>
<reference evidence="3" key="1">
    <citation type="submission" date="2010-03" db="EMBL/GenBank/DDBJ databases">
        <title>The complete genome of Mycoplasma crocodyli MP145.</title>
        <authorList>
            <person name="Glass J.I."/>
            <person name="Durkin A.S."/>
            <person name="Hostetler J."/>
            <person name="Jackson J."/>
            <person name="Johnson J."/>
            <person name="May M.A."/>
            <person name="Paralanov V."/>
            <person name="Radune D."/>
            <person name="Szczypinski B."/>
            <person name="Brown D.R."/>
        </authorList>
    </citation>
    <scope>NUCLEOTIDE SEQUENCE [LARGE SCALE GENOMIC DNA]</scope>
    <source>
        <strain evidence="3">ATCC 51981 / MP145</strain>
    </source>
</reference>
<keyword evidence="1" id="KW-0472">Membrane</keyword>
<keyword evidence="3" id="KW-1185">Reference proteome</keyword>
<keyword evidence="1" id="KW-0812">Transmembrane</keyword>
<gene>
    <name evidence="2" type="ordered locus">MCRO_0467</name>
</gene>